<feature type="compositionally biased region" description="Basic and acidic residues" evidence="1">
    <location>
        <begin position="119"/>
        <end position="143"/>
    </location>
</feature>
<protein>
    <submittedName>
        <fullName evidence="2">Uncharacterized protein</fullName>
    </submittedName>
</protein>
<dbReference type="PANTHER" id="PTHR31286:SF164">
    <property type="entry name" value="ZINC FINGER, CCHC-TYPE"/>
    <property type="match status" value="1"/>
</dbReference>
<evidence type="ECO:0000313" key="3">
    <source>
        <dbReference type="Proteomes" id="UP001291623"/>
    </source>
</evidence>
<accession>A0AAE1SK38</accession>
<dbReference type="AlphaFoldDB" id="A0AAE1SK38"/>
<dbReference type="InterPro" id="IPR040256">
    <property type="entry name" value="At4g02000-like"/>
</dbReference>
<evidence type="ECO:0000313" key="2">
    <source>
        <dbReference type="EMBL" id="KAK4370176.1"/>
    </source>
</evidence>
<dbReference type="EMBL" id="JAVYJV010000005">
    <property type="protein sequence ID" value="KAK4370176.1"/>
    <property type="molecule type" value="Genomic_DNA"/>
</dbReference>
<reference evidence="2" key="1">
    <citation type="submission" date="2023-12" db="EMBL/GenBank/DDBJ databases">
        <title>Genome assembly of Anisodus tanguticus.</title>
        <authorList>
            <person name="Wang Y.-J."/>
        </authorList>
    </citation>
    <scope>NUCLEOTIDE SEQUENCE</scope>
    <source>
        <strain evidence="2">KB-2021</strain>
        <tissue evidence="2">Leaf</tissue>
    </source>
</reference>
<feature type="compositionally biased region" description="Basic and acidic residues" evidence="1">
    <location>
        <begin position="152"/>
        <end position="172"/>
    </location>
</feature>
<feature type="region of interest" description="Disordered" evidence="1">
    <location>
        <begin position="119"/>
        <end position="172"/>
    </location>
</feature>
<dbReference type="Proteomes" id="UP001291623">
    <property type="component" value="Unassembled WGS sequence"/>
</dbReference>
<proteinExistence type="predicted"/>
<comment type="caution">
    <text evidence="2">The sequence shown here is derived from an EMBL/GenBank/DDBJ whole genome shotgun (WGS) entry which is preliminary data.</text>
</comment>
<evidence type="ECO:0000256" key="1">
    <source>
        <dbReference type="SAM" id="MobiDB-lite"/>
    </source>
</evidence>
<organism evidence="2 3">
    <name type="scientific">Anisodus tanguticus</name>
    <dbReference type="NCBI Taxonomy" id="243964"/>
    <lineage>
        <taxon>Eukaryota</taxon>
        <taxon>Viridiplantae</taxon>
        <taxon>Streptophyta</taxon>
        <taxon>Embryophyta</taxon>
        <taxon>Tracheophyta</taxon>
        <taxon>Spermatophyta</taxon>
        <taxon>Magnoliopsida</taxon>
        <taxon>eudicotyledons</taxon>
        <taxon>Gunneridae</taxon>
        <taxon>Pentapetalae</taxon>
        <taxon>asterids</taxon>
        <taxon>lamiids</taxon>
        <taxon>Solanales</taxon>
        <taxon>Solanaceae</taxon>
        <taxon>Solanoideae</taxon>
        <taxon>Hyoscyameae</taxon>
        <taxon>Anisodus</taxon>
    </lineage>
</organism>
<name>A0AAE1SK38_9SOLA</name>
<sequence length="172" mass="20074">MVCRQSRDYYDVMAEECKFTLVGKFIKARPQLKKIRSKFTEKRGEDHRTRPSMEKVRLEVNLTKPKVNSIFVGIKEDSSPLKGFYQGLEYENVSKYCRFCKILRHSIVQCRKVEQKEVEEKVKAEKNSKEAKANGTKDNKMDIEQGQEDELQEKSKGRTKTQETNDGKANKD</sequence>
<keyword evidence="3" id="KW-1185">Reference proteome</keyword>
<dbReference type="PANTHER" id="PTHR31286">
    <property type="entry name" value="GLYCINE-RICH CELL WALL STRUCTURAL PROTEIN 1.8-LIKE"/>
    <property type="match status" value="1"/>
</dbReference>
<gene>
    <name evidence="2" type="ORF">RND71_009651</name>
</gene>